<feature type="transmembrane region" description="Helical" evidence="1">
    <location>
        <begin position="397"/>
        <end position="418"/>
    </location>
</feature>
<evidence type="ECO:0000256" key="1">
    <source>
        <dbReference type="SAM" id="Phobius"/>
    </source>
</evidence>
<feature type="transmembrane region" description="Helical" evidence="1">
    <location>
        <begin position="347"/>
        <end position="369"/>
    </location>
</feature>
<gene>
    <name evidence="2" type="ORF">DV733_07160</name>
</gene>
<dbReference type="EMBL" id="CP031310">
    <property type="protein sequence ID" value="QCC51036.1"/>
    <property type="molecule type" value="Genomic_DNA"/>
</dbReference>
<name>A0A4D6HCS3_9EURY</name>
<feature type="transmembrane region" description="Helical" evidence="1">
    <location>
        <begin position="471"/>
        <end position="492"/>
    </location>
</feature>
<feature type="transmembrane region" description="Helical" evidence="1">
    <location>
        <begin position="36"/>
        <end position="60"/>
    </location>
</feature>
<dbReference type="STRING" id="1457250.GCA_000755225_00050"/>
<protein>
    <submittedName>
        <fullName evidence="2">Uncharacterized protein</fullName>
    </submittedName>
</protein>
<feature type="transmembrane region" description="Helical" evidence="1">
    <location>
        <begin position="186"/>
        <end position="210"/>
    </location>
</feature>
<evidence type="ECO:0000313" key="3">
    <source>
        <dbReference type="Proteomes" id="UP000296706"/>
    </source>
</evidence>
<proteinExistence type="predicted"/>
<keyword evidence="3" id="KW-1185">Reference proteome</keyword>
<dbReference type="Proteomes" id="UP000296706">
    <property type="component" value="Chromosome"/>
</dbReference>
<dbReference type="GeneID" id="39847631"/>
<feature type="transmembrane region" description="Helical" evidence="1">
    <location>
        <begin position="72"/>
        <end position="94"/>
    </location>
</feature>
<feature type="transmembrane region" description="Helical" evidence="1">
    <location>
        <begin position="127"/>
        <end position="147"/>
    </location>
</feature>
<dbReference type="AlphaFoldDB" id="A0A4D6HCS3"/>
<keyword evidence="1" id="KW-0472">Membrane</keyword>
<reference evidence="2 3" key="1">
    <citation type="journal article" date="2019" name="Nat. Commun.">
        <title>A new type of DNA phosphorothioation-based antiviral system in archaea.</title>
        <authorList>
            <person name="Xiong L."/>
            <person name="Liu S."/>
            <person name="Chen S."/>
            <person name="Xiao Y."/>
            <person name="Zhu B."/>
            <person name="Gao Y."/>
            <person name="Zhang Y."/>
            <person name="Chen B."/>
            <person name="Luo J."/>
            <person name="Deng Z."/>
            <person name="Chen X."/>
            <person name="Wang L."/>
            <person name="Chen S."/>
        </authorList>
    </citation>
    <scope>NUCLEOTIDE SEQUENCE [LARGE SCALE GENOMIC DNA]</scope>
    <source>
        <strain evidence="2 3">CBA1105</strain>
    </source>
</reference>
<feature type="transmembrane region" description="Helical" evidence="1">
    <location>
        <begin position="323"/>
        <end position="341"/>
    </location>
</feature>
<dbReference type="OrthoDB" id="293659at2157"/>
<feature type="transmembrane region" description="Helical" evidence="1">
    <location>
        <begin position="430"/>
        <end position="450"/>
    </location>
</feature>
<dbReference type="KEGG" id="hsn:DV733_07160"/>
<accession>A0A4D6HCS3</accession>
<keyword evidence="1" id="KW-1133">Transmembrane helix</keyword>
<organism evidence="2 3">
    <name type="scientific">Halapricum salinum</name>
    <dbReference type="NCBI Taxonomy" id="1457250"/>
    <lineage>
        <taxon>Archaea</taxon>
        <taxon>Methanobacteriati</taxon>
        <taxon>Methanobacteriota</taxon>
        <taxon>Stenosarchaea group</taxon>
        <taxon>Halobacteria</taxon>
        <taxon>Halobacteriales</taxon>
        <taxon>Haloarculaceae</taxon>
        <taxon>Halapricum</taxon>
    </lineage>
</organism>
<sequence length="535" mass="54824">MTHTFSRTTLRDAWTLTRTELRTYVRHVTGSSRQTVGVAFMVLAFGVLFPLTFIGSATAFGEALATGSVPLGSAGVAFAVVLSVAGYVGAAGGFNQERVGQIGPLVRTSIPPLAVSLGRFANRSLQALAIFVPATLVLLAGVAVGAGGPVAPLLVAVAVVPLFAVGLVGGRIVGDLVRYANERLAVSLWIKAVLMIVLMVAIFVGTQLLLNSQYEGGGAYGTVIAGPVLPGQPLQALASVVFAPLGAAVQPLGLVVAGTTLAAIPVGLVVAMRLETRMLVQDLGSDAAGVTQSHGVPRLFEVTPSTRVAWRYLLRTRRDPRTLAHLSPLLFGAMGMAGSAVQDPGIVLSLGPAAAVVAGAVLAGGAYGLNPLGDDRDQLPLLLTSTPSVGVVLRGRMLAGIALGLVAAVGIGAPLGLVEHGPGYVLGQSVLAVFLATVSTGIAVGLGAVVPKFERREYMSVERAHPSQWAMMGFFFGGLIVGAIGFVLLWATLSGEPLIAVALGWLVYVVVLGLAAGGGYRYAVSRMDAFTLDDV</sequence>
<dbReference type="RefSeq" id="WP_049995412.1">
    <property type="nucleotide sequence ID" value="NZ_CP031310.1"/>
</dbReference>
<evidence type="ECO:0000313" key="2">
    <source>
        <dbReference type="EMBL" id="QCC51036.1"/>
    </source>
</evidence>
<feature type="transmembrane region" description="Helical" evidence="1">
    <location>
        <begin position="153"/>
        <end position="174"/>
    </location>
</feature>
<feature type="transmembrane region" description="Helical" evidence="1">
    <location>
        <begin position="498"/>
        <end position="517"/>
    </location>
</feature>
<keyword evidence="1" id="KW-0812">Transmembrane</keyword>
<feature type="transmembrane region" description="Helical" evidence="1">
    <location>
        <begin position="252"/>
        <end position="271"/>
    </location>
</feature>